<evidence type="ECO:0000256" key="5">
    <source>
        <dbReference type="ARBA" id="ARBA00023077"/>
    </source>
</evidence>
<evidence type="ECO:0000256" key="7">
    <source>
        <dbReference type="ARBA" id="ARBA00023237"/>
    </source>
</evidence>
<keyword evidence="5 9" id="KW-0798">TonB box</keyword>
<dbReference type="RefSeq" id="WP_106512824.1">
    <property type="nucleotide sequence ID" value="NZ_PXYI01000003.1"/>
</dbReference>
<dbReference type="AlphaFoldDB" id="A0A2P7QRT5"/>
<evidence type="ECO:0000256" key="1">
    <source>
        <dbReference type="ARBA" id="ARBA00004571"/>
    </source>
</evidence>
<comment type="subcellular location">
    <subcellularLocation>
        <location evidence="1 8">Cell outer membrane</location>
        <topology evidence="1 8">Multi-pass membrane protein</topology>
    </subcellularLocation>
</comment>
<feature type="signal peptide" evidence="10">
    <location>
        <begin position="1"/>
        <end position="25"/>
    </location>
</feature>
<dbReference type="PANTHER" id="PTHR40980:SF3">
    <property type="entry name" value="TONB-DEPENDENT RECEPTOR-LIKE BETA-BARREL DOMAIN-CONTAINING PROTEIN"/>
    <property type="match status" value="1"/>
</dbReference>
<dbReference type="Gene3D" id="2.170.130.10">
    <property type="entry name" value="TonB-dependent receptor, plug domain"/>
    <property type="match status" value="1"/>
</dbReference>
<evidence type="ECO:0000256" key="8">
    <source>
        <dbReference type="PROSITE-ProRule" id="PRU01360"/>
    </source>
</evidence>
<gene>
    <name evidence="13" type="ORF">C7I55_10195</name>
</gene>
<evidence type="ECO:0000256" key="4">
    <source>
        <dbReference type="ARBA" id="ARBA00022692"/>
    </source>
</evidence>
<dbReference type="NCBIfam" id="TIGR01782">
    <property type="entry name" value="TonB-Xanth-Caul"/>
    <property type="match status" value="1"/>
</dbReference>
<feature type="domain" description="TonB-dependent receptor plug" evidence="12">
    <location>
        <begin position="78"/>
        <end position="170"/>
    </location>
</feature>
<dbReference type="EMBL" id="PXYI01000003">
    <property type="protein sequence ID" value="PSJ40675.1"/>
    <property type="molecule type" value="Genomic_DNA"/>
</dbReference>
<evidence type="ECO:0000256" key="3">
    <source>
        <dbReference type="ARBA" id="ARBA00022452"/>
    </source>
</evidence>
<dbReference type="OrthoDB" id="5476657at2"/>
<organism evidence="13 14">
    <name type="scientific">Allosphingosinicella deserti</name>
    <dbReference type="NCBI Taxonomy" id="2116704"/>
    <lineage>
        <taxon>Bacteria</taxon>
        <taxon>Pseudomonadati</taxon>
        <taxon>Pseudomonadota</taxon>
        <taxon>Alphaproteobacteria</taxon>
        <taxon>Sphingomonadales</taxon>
        <taxon>Sphingomonadaceae</taxon>
        <taxon>Allosphingosinicella</taxon>
    </lineage>
</organism>
<keyword evidence="14" id="KW-1185">Reference proteome</keyword>
<dbReference type="SUPFAM" id="SSF56935">
    <property type="entry name" value="Porins"/>
    <property type="match status" value="1"/>
</dbReference>
<proteinExistence type="inferred from homology"/>
<dbReference type="InterPro" id="IPR010104">
    <property type="entry name" value="TonB_rcpt_bac"/>
</dbReference>
<dbReference type="InterPro" id="IPR036942">
    <property type="entry name" value="Beta-barrel_TonB_sf"/>
</dbReference>
<dbReference type="Pfam" id="PF07715">
    <property type="entry name" value="Plug"/>
    <property type="match status" value="1"/>
</dbReference>
<feature type="domain" description="TonB-dependent receptor-like beta-barrel" evidence="11">
    <location>
        <begin position="487"/>
        <end position="934"/>
    </location>
</feature>
<reference evidence="13 14" key="1">
    <citation type="submission" date="2018-03" db="EMBL/GenBank/DDBJ databases">
        <title>The draft genome of Sphingosinicella sp. GL-C-18.</title>
        <authorList>
            <person name="Liu L."/>
            <person name="Li L."/>
            <person name="Liang L."/>
            <person name="Zhang X."/>
            <person name="Wang T."/>
        </authorList>
    </citation>
    <scope>NUCLEOTIDE SEQUENCE [LARGE SCALE GENOMIC DNA]</scope>
    <source>
        <strain evidence="13 14">GL-C-18</strain>
    </source>
</reference>
<dbReference type="InterPro" id="IPR012910">
    <property type="entry name" value="Plug_dom"/>
</dbReference>
<dbReference type="InterPro" id="IPR037066">
    <property type="entry name" value="Plug_dom_sf"/>
</dbReference>
<dbReference type="PANTHER" id="PTHR40980">
    <property type="entry name" value="PLUG DOMAIN-CONTAINING PROTEIN"/>
    <property type="match status" value="1"/>
</dbReference>
<feature type="chain" id="PRO_5015127834" evidence="10">
    <location>
        <begin position="26"/>
        <end position="974"/>
    </location>
</feature>
<dbReference type="Gene3D" id="2.40.170.20">
    <property type="entry name" value="TonB-dependent receptor, beta-barrel domain"/>
    <property type="match status" value="1"/>
</dbReference>
<evidence type="ECO:0000256" key="2">
    <source>
        <dbReference type="ARBA" id="ARBA00022448"/>
    </source>
</evidence>
<dbReference type="Proteomes" id="UP000241167">
    <property type="component" value="Unassembled WGS sequence"/>
</dbReference>
<evidence type="ECO:0000259" key="11">
    <source>
        <dbReference type="Pfam" id="PF00593"/>
    </source>
</evidence>
<name>A0A2P7QRT5_9SPHN</name>
<keyword evidence="13" id="KW-0675">Receptor</keyword>
<dbReference type="InterPro" id="IPR039426">
    <property type="entry name" value="TonB-dep_rcpt-like"/>
</dbReference>
<keyword evidence="2 8" id="KW-0813">Transport</keyword>
<evidence type="ECO:0000313" key="13">
    <source>
        <dbReference type="EMBL" id="PSJ40675.1"/>
    </source>
</evidence>
<dbReference type="PROSITE" id="PS52016">
    <property type="entry name" value="TONB_DEPENDENT_REC_3"/>
    <property type="match status" value="1"/>
</dbReference>
<evidence type="ECO:0000256" key="6">
    <source>
        <dbReference type="ARBA" id="ARBA00023136"/>
    </source>
</evidence>
<keyword evidence="7 8" id="KW-0998">Cell outer membrane</keyword>
<dbReference type="GO" id="GO:0009279">
    <property type="term" value="C:cell outer membrane"/>
    <property type="evidence" value="ECO:0007669"/>
    <property type="project" value="UniProtKB-SubCell"/>
</dbReference>
<keyword evidence="10" id="KW-0732">Signal</keyword>
<evidence type="ECO:0000259" key="12">
    <source>
        <dbReference type="Pfam" id="PF07715"/>
    </source>
</evidence>
<keyword evidence="3 8" id="KW-1134">Transmembrane beta strand</keyword>
<dbReference type="InterPro" id="IPR000531">
    <property type="entry name" value="Beta-barrel_TonB"/>
</dbReference>
<evidence type="ECO:0000256" key="9">
    <source>
        <dbReference type="RuleBase" id="RU003357"/>
    </source>
</evidence>
<comment type="caution">
    <text evidence="13">The sequence shown here is derived from an EMBL/GenBank/DDBJ whole genome shotgun (WGS) entry which is preliminary data.</text>
</comment>
<evidence type="ECO:0000313" key="14">
    <source>
        <dbReference type="Proteomes" id="UP000241167"/>
    </source>
</evidence>
<accession>A0A2P7QRT5</accession>
<keyword evidence="6 8" id="KW-0472">Membrane</keyword>
<dbReference type="Pfam" id="PF00593">
    <property type="entry name" value="TonB_dep_Rec_b-barrel"/>
    <property type="match status" value="1"/>
</dbReference>
<keyword evidence="4 8" id="KW-0812">Transmembrane</keyword>
<sequence>MSFKAQLFWSASILIIGTAAAPALAHNQQQGDVPVAPSGSVTAAQDDTVAAPDDIVAGEEEIIVTGVRASIIEGLQNKRDAIQIIESVVAEDIGKLPDNNVVDALQRVPGIQVTGRTGGEANAISIRGLPDITTTWNGRAIFTASGRQFALQDIPANLVSRIDVYKTRAAEQIETGIAGQIDVFTRRPFDFKDSAFSVAARGIWHEQADTFNPNVSALLSKRWETGIGDIGALVNVSYARTKYRDQSITAGALVPFATADAPPRGVGAANTCDPPNPGNWTPLERIFNSDCRAPGQLLWEAGLDRGLPTAPGSTLTINGAQYPYLLSRDAVFASDFRGERERPAVNVALQWAPNDTSEYTFEFFWDGFRNTTFNNLHFTFADWWGNLGANPASTFELYEGTNIIKSRTVGAPFGFNSGDFTKQSTDSYVYALAGKWDLSDQFKLNADISYQTSRFKSQFLAMRTTRVPDSVTVDFNSGGGLPAWEFNDNAQLLDPANWTVGEFYDTANRNKGDAFTVTTDADYEFGSGLFKRLSFGVRYDDRGASEASRDQNTGALNQSFATLDPGLYWTNKGFFDGRSNVPDSWLVANGYYLLDHADEIRQLYKSSVAPTLRVGDAMTLLENFNINERTLAAYAQTDLEHELFGRPLQVQAGVRYVYVDTEMDFTDRQSGVSSSASQSLSEVMPSVTLRYDITDALRFRFNFGETLRRPNFSDLNPYFALTGDLTNVGYGTGVGGNPSLGATKARNFDIALEWYFTRDSAIYATLFRREIDGLVVPLRRQITIPNSNQNTTQFVVTQPVNASDGVLKGVELGFVFFPELPGLLKGLGAQGSFTWLKSKQNIPQTNSSGEIIGEEESDFFGVSDFSYNITGAYERGPVGLRLSWVWRKNFLNNNEARLFANPIGIWRQPEKSLDFQFTYSLNDRLAVTLDATNLTDELSQSYYRFADAGGPDTHNFGSTILSRTVALGVRYSFP</sequence>
<protein>
    <submittedName>
        <fullName evidence="13">TonB-dependent receptor</fullName>
    </submittedName>
</protein>
<comment type="similarity">
    <text evidence="8 9">Belongs to the TonB-dependent receptor family.</text>
</comment>
<evidence type="ECO:0000256" key="10">
    <source>
        <dbReference type="SAM" id="SignalP"/>
    </source>
</evidence>